<dbReference type="InterPro" id="IPR051970">
    <property type="entry name" value="TEL2_Regulation"/>
</dbReference>
<feature type="region of interest" description="Disordered" evidence="2">
    <location>
        <begin position="731"/>
        <end position="754"/>
    </location>
</feature>
<dbReference type="STRING" id="1432307.W9CY68"/>
<feature type="compositionally biased region" description="Acidic residues" evidence="2">
    <location>
        <begin position="569"/>
        <end position="584"/>
    </location>
</feature>
<proteinExistence type="inferred from homology"/>
<feature type="region of interest" description="Disordered" evidence="2">
    <location>
        <begin position="569"/>
        <end position="607"/>
    </location>
</feature>
<dbReference type="Pfam" id="PF10193">
    <property type="entry name" value="Telomere_reg-2"/>
    <property type="match status" value="1"/>
</dbReference>
<evidence type="ECO:0000256" key="2">
    <source>
        <dbReference type="SAM" id="MobiDB-lite"/>
    </source>
</evidence>
<dbReference type="GO" id="GO:0051879">
    <property type="term" value="F:Hsp90 protein binding"/>
    <property type="evidence" value="ECO:0007669"/>
    <property type="project" value="TreeGrafter"/>
</dbReference>
<feature type="domain" description="Telomere length regulation protein conserved" evidence="3">
    <location>
        <begin position="613"/>
        <end position="724"/>
    </location>
</feature>
<dbReference type="PANTHER" id="PTHR15830:SF10">
    <property type="entry name" value="TELOMERE LENGTH REGULATION PROTEIN TEL2 HOMOLOG"/>
    <property type="match status" value="1"/>
</dbReference>
<gene>
    <name evidence="4" type="ORF">SBOR_0030</name>
</gene>
<dbReference type="HOGENOM" id="CLU_005799_0_0_1"/>
<comment type="caution">
    <text evidence="4">The sequence shown here is derived from an EMBL/GenBank/DDBJ whole genome shotgun (WGS) entry which is preliminary data.</text>
</comment>
<dbReference type="GO" id="GO:0042162">
    <property type="term" value="F:telomeric DNA binding"/>
    <property type="evidence" value="ECO:0007669"/>
    <property type="project" value="TreeGrafter"/>
</dbReference>
<dbReference type="PANTHER" id="PTHR15830">
    <property type="entry name" value="TELOMERE LENGTH REGULATION PROTEIN TEL2 FAMILY MEMBER"/>
    <property type="match status" value="1"/>
</dbReference>
<dbReference type="Proteomes" id="UP000019487">
    <property type="component" value="Unassembled WGS sequence"/>
</dbReference>
<accession>W9CY68</accession>
<keyword evidence="5" id="KW-1185">Reference proteome</keyword>
<dbReference type="InterPro" id="IPR019337">
    <property type="entry name" value="Telomere_length_regulation_dom"/>
</dbReference>
<dbReference type="Gene3D" id="1.25.40.720">
    <property type="entry name" value="Telomere length regulation protein 2, C-terminal domain"/>
    <property type="match status" value="2"/>
</dbReference>
<dbReference type="GO" id="GO:0051083">
    <property type="term" value="P:'de novo' cotranslational protein folding"/>
    <property type="evidence" value="ECO:0007669"/>
    <property type="project" value="TreeGrafter"/>
</dbReference>
<protein>
    <recommendedName>
        <fullName evidence="3">Telomere length regulation protein conserved domain-containing protein</fullName>
    </recommendedName>
</protein>
<comment type="similarity">
    <text evidence="1">Belongs to the TEL2 family.</text>
</comment>
<dbReference type="InterPro" id="IPR038528">
    <property type="entry name" value="TEL2_C_sf"/>
</dbReference>
<sequence length="999" mass="110652">MDGLLTPVSIVYKNQEQKDEDALVEISTSSPSIQPANETHSTAIHISSTEGALETLKNQPSFDDLKSVLEFLDREKTFSITSPGPLAAQLVHVLVFEVIPNYWSILHESSGQHKKNKKSYNLKLLLNSIRSITGINAILLNLKRLTQLSKDTKKNIGGSNIQESLKIQLQLCTEVLEGESSIEKLWNTITDSSDVLTKQRAIFNELLALIGSGKIVGVTAEAEAISNELSKEPNDRYWVADGGLYSRWLGQNIIFWLKSLPQDAEQAWKSCNELFGKCLRLGHVDNIAKEILGSLLLQKEEDAAKFMTLYGYLPSFEQRNLLYTFLNLLSQDNLSMDITSDDDDKWWEANTSIVSAAAKLINMLVADNESRKDHLIAWLTNSSGAGIGEGVAIRRAAIVSLSKNKKDMEIILEKSLSQFGDTLYIRHAPTLQQEVHAQVLLLSAGYVRRMSPLRLTMIMRSGSHLSVVSNRLAASSPRARFLGMVIGEVLSGSVDKGENIMDFKLNDTKTPEAKWYKSLVNLSDTIGNLEPLKSKFVPQTSKAAKAAKSKPASKPNSLKGNSKIIAIEEIEDDDDDQVESDDDGLTPYAKPDSDVEDSDEDPTLITRNKPTAPVYIRDLITYLRDTENYDRQKLALSTAASLIRRKANFGTEVSSHAEEIATLLVGLQDKYDIEKFQEMRSQAMIAILIALPEKMGQWFSKTFFDGDYSLSQRAAVLTTLGLGARELGGYGSEDKSLTNTTDSSSSPSSSFPSKKLPEAMHKYYTPSSSKPALTATINPVEALTSTLQNTFLAPLAAQTADTLTGPNILKIRTFSSRLEVEKKRKKPISNALAKIVSGSFFFPLTGRFFIHLKAYGTNSSSNIAFQPYLLNLFLKTLSIILHSSGQSTLSLPQMTSEFWDLCLSLRTQAISDVIVQEALLFSFVTILEINEGDLRGLAERHGREFLETREWVEVVFKGIRGGSEEDERRRLLGAGVLVRIGECVEKYQRVMIGDVVGFA</sequence>
<feature type="compositionally biased region" description="Low complexity" evidence="2">
    <location>
        <begin position="743"/>
        <end position="753"/>
    </location>
</feature>
<evidence type="ECO:0000259" key="3">
    <source>
        <dbReference type="Pfam" id="PF10193"/>
    </source>
</evidence>
<name>W9CY68_SCLBF</name>
<dbReference type="AlphaFoldDB" id="W9CY68"/>
<dbReference type="GO" id="GO:0005829">
    <property type="term" value="C:cytosol"/>
    <property type="evidence" value="ECO:0007669"/>
    <property type="project" value="TreeGrafter"/>
</dbReference>
<evidence type="ECO:0000256" key="1">
    <source>
        <dbReference type="ARBA" id="ARBA00006133"/>
    </source>
</evidence>
<dbReference type="OrthoDB" id="10258062at2759"/>
<evidence type="ECO:0000313" key="5">
    <source>
        <dbReference type="Proteomes" id="UP000019487"/>
    </source>
</evidence>
<dbReference type="FunFam" id="1.25.40.720:FF:000004">
    <property type="entry name" value="WGS project CABT00000000 data, contig 2.6"/>
    <property type="match status" value="1"/>
</dbReference>
<dbReference type="FunFam" id="1.25.40.720:FF:000007">
    <property type="entry name" value="WGS project CABT00000000 data, contig 2.6"/>
    <property type="match status" value="1"/>
</dbReference>
<reference evidence="4 5" key="1">
    <citation type="journal article" date="2014" name="Genome Announc.">
        <title>Draft genome sequence of Sclerotinia borealis, a psychrophilic plant pathogenic fungus.</title>
        <authorList>
            <person name="Mardanov A.V."/>
            <person name="Beletsky A.V."/>
            <person name="Kadnikov V.V."/>
            <person name="Ignatov A.N."/>
            <person name="Ravin N.V."/>
        </authorList>
    </citation>
    <scope>NUCLEOTIDE SEQUENCE [LARGE SCALE GENOMIC DNA]</scope>
    <source>
        <strain evidence="5">F-4157</strain>
    </source>
</reference>
<dbReference type="EMBL" id="AYSA01000002">
    <property type="protein sequence ID" value="ESZ99585.1"/>
    <property type="molecule type" value="Genomic_DNA"/>
</dbReference>
<organism evidence="4 5">
    <name type="scientific">Sclerotinia borealis (strain F-4128)</name>
    <dbReference type="NCBI Taxonomy" id="1432307"/>
    <lineage>
        <taxon>Eukaryota</taxon>
        <taxon>Fungi</taxon>
        <taxon>Dikarya</taxon>
        <taxon>Ascomycota</taxon>
        <taxon>Pezizomycotina</taxon>
        <taxon>Leotiomycetes</taxon>
        <taxon>Helotiales</taxon>
        <taxon>Sclerotiniaceae</taxon>
        <taxon>Sclerotinia</taxon>
    </lineage>
</organism>
<evidence type="ECO:0000313" key="4">
    <source>
        <dbReference type="EMBL" id="ESZ99585.1"/>
    </source>
</evidence>